<dbReference type="GO" id="GO:0003723">
    <property type="term" value="F:RNA binding"/>
    <property type="evidence" value="ECO:0007669"/>
    <property type="project" value="InterPro"/>
</dbReference>
<evidence type="ECO:0000313" key="4">
    <source>
        <dbReference type="Proteomes" id="UP000027341"/>
    </source>
</evidence>
<dbReference type="GO" id="GO:0009982">
    <property type="term" value="F:pseudouridine synthase activity"/>
    <property type="evidence" value="ECO:0007669"/>
    <property type="project" value="InterPro"/>
</dbReference>
<dbReference type="GO" id="GO:0000455">
    <property type="term" value="P:enzyme-directed rRNA pseudouridine synthesis"/>
    <property type="evidence" value="ECO:0007669"/>
    <property type="project" value="TreeGrafter"/>
</dbReference>
<dbReference type="PROSITE" id="PS01129">
    <property type="entry name" value="PSI_RLU"/>
    <property type="match status" value="1"/>
</dbReference>
<dbReference type="NCBIfam" id="TIGR01621">
    <property type="entry name" value="RluA-like"/>
    <property type="match status" value="1"/>
</dbReference>
<feature type="domain" description="Pseudouridine synthase RsuA/RluA-like" evidence="2">
    <location>
        <begin position="25"/>
        <end position="172"/>
    </location>
</feature>
<keyword evidence="4" id="KW-1185">Reference proteome</keyword>
<dbReference type="InterPro" id="IPR006145">
    <property type="entry name" value="PsdUridine_synth_RsuA/RluA"/>
</dbReference>
<sequence>MDSAIKPEQISNSTHPVQMLYRNEHFVLVNKPAGMNFHSEEEAGLAVVVKQRLQTESSGDIELYPVHRLDKMTSGLVLFALTKEAAQAFQTLFENREMDKFYLAIATDKPKKKQGWIKGDMQPARRGSWKLTSTQDSPAITRFISQSIGPNQRLFLVKPLTGKTHQIRVALKSLGAPIAGDERYQNLQQAHQEDRGYLHAFAIRFTLFGESYAFSVFPQEGQRFVAQGCVEQIRQWREPWKAFDSN</sequence>
<dbReference type="InterPro" id="IPR006224">
    <property type="entry name" value="PsdUridine_synth_RluA-like_CS"/>
</dbReference>
<dbReference type="Gene3D" id="3.30.2350.10">
    <property type="entry name" value="Pseudouridine synthase"/>
    <property type="match status" value="1"/>
</dbReference>
<comment type="similarity">
    <text evidence="1">Belongs to the pseudouridine synthase RluA family.</text>
</comment>
<dbReference type="SUPFAM" id="SSF55120">
    <property type="entry name" value="Pseudouridine synthase"/>
    <property type="match status" value="1"/>
</dbReference>
<dbReference type="STRING" id="28885.EI16_02890"/>
<dbReference type="InterPro" id="IPR050188">
    <property type="entry name" value="RluA_PseudoU_synthase"/>
</dbReference>
<dbReference type="CDD" id="cd02869">
    <property type="entry name" value="PseudoU_synth_RluA_like"/>
    <property type="match status" value="1"/>
</dbReference>
<accession>A0A066ZN88</accession>
<dbReference type="GO" id="GO:0140098">
    <property type="term" value="F:catalytic activity, acting on RNA"/>
    <property type="evidence" value="ECO:0007669"/>
    <property type="project" value="UniProtKB-ARBA"/>
</dbReference>
<dbReference type="AlphaFoldDB" id="A0A066ZN88"/>
<evidence type="ECO:0000259" key="2">
    <source>
        <dbReference type="Pfam" id="PF00849"/>
    </source>
</evidence>
<dbReference type="Pfam" id="PF00849">
    <property type="entry name" value="PseudoU_synth_2"/>
    <property type="match status" value="1"/>
</dbReference>
<evidence type="ECO:0000313" key="3">
    <source>
        <dbReference type="EMBL" id="KDN95268.1"/>
    </source>
</evidence>
<comment type="caution">
    <text evidence="3">The sequence shown here is derived from an EMBL/GenBank/DDBJ whole genome shotgun (WGS) entry which is preliminary data.</text>
</comment>
<evidence type="ECO:0000256" key="1">
    <source>
        <dbReference type="ARBA" id="ARBA00010876"/>
    </source>
</evidence>
<dbReference type="Proteomes" id="UP000027341">
    <property type="component" value="Unassembled WGS sequence"/>
</dbReference>
<dbReference type="EMBL" id="JMIU01000001">
    <property type="protein sequence ID" value="KDN95268.1"/>
    <property type="molecule type" value="Genomic_DNA"/>
</dbReference>
<dbReference type="InterPro" id="IPR006508">
    <property type="entry name" value="PsdUridine_synth_RluA-like"/>
</dbReference>
<gene>
    <name evidence="3" type="ORF">EI16_02890</name>
</gene>
<protein>
    <submittedName>
        <fullName evidence="3">RNA pseudouridine synthase</fullName>
    </submittedName>
</protein>
<dbReference type="PANTHER" id="PTHR21600">
    <property type="entry name" value="MITOCHONDRIAL RNA PSEUDOURIDINE SYNTHASE"/>
    <property type="match status" value="1"/>
</dbReference>
<organism evidence="3 4">
    <name type="scientific">Hydrogenovibrio marinus</name>
    <dbReference type="NCBI Taxonomy" id="28885"/>
    <lineage>
        <taxon>Bacteria</taxon>
        <taxon>Pseudomonadati</taxon>
        <taxon>Pseudomonadota</taxon>
        <taxon>Gammaproteobacteria</taxon>
        <taxon>Thiotrichales</taxon>
        <taxon>Piscirickettsiaceae</taxon>
        <taxon>Hydrogenovibrio</taxon>
    </lineage>
</organism>
<reference evidence="3 4" key="1">
    <citation type="submission" date="2014-04" db="EMBL/GenBank/DDBJ databases">
        <title>Draft genome sequence of Hydrogenovibrio marinus MH-110, a model organism for aerobic H2 metabolism.</title>
        <authorList>
            <person name="Cha H.J."/>
            <person name="Jo B.H."/>
            <person name="Hwang B.H."/>
        </authorList>
    </citation>
    <scope>NUCLEOTIDE SEQUENCE [LARGE SCALE GENOMIC DNA]</scope>
    <source>
        <strain evidence="3 4">MH-110</strain>
    </source>
</reference>
<proteinExistence type="inferred from homology"/>
<dbReference type="InterPro" id="IPR020103">
    <property type="entry name" value="PsdUridine_synth_cat_dom_sf"/>
</dbReference>
<name>A0A066ZN88_HYDMR</name>
<dbReference type="PANTHER" id="PTHR21600:SF87">
    <property type="entry name" value="RNA PSEUDOURIDYLATE SYNTHASE DOMAIN-CONTAINING PROTEIN 1"/>
    <property type="match status" value="1"/>
</dbReference>